<dbReference type="Gramene" id="Solyc12g089065.1.1">
    <property type="protein sequence ID" value="Solyc12g089065.1.1"/>
    <property type="gene ID" value="Solyc12g089065.1"/>
</dbReference>
<evidence type="ECO:0000313" key="2">
    <source>
        <dbReference type="Proteomes" id="UP000004994"/>
    </source>
</evidence>
<keyword evidence="2" id="KW-1185">Reference proteome</keyword>
<dbReference type="EnsemblPlants" id="Solyc12g089065.1.1">
    <property type="protein sequence ID" value="Solyc12g089065.1.1"/>
    <property type="gene ID" value="Solyc12g089065.1"/>
</dbReference>
<sequence>MDVSLSVKLDRERSLESKAYNADDDLMFIKRSRGRWALSEP</sequence>
<name>A0A3Q7JD01_SOLLC</name>
<proteinExistence type="predicted"/>
<dbReference type="Proteomes" id="UP000004994">
    <property type="component" value="Chromosome 12"/>
</dbReference>
<evidence type="ECO:0000313" key="1">
    <source>
        <dbReference type="EnsemblPlants" id="Solyc12g089065.1.1"/>
    </source>
</evidence>
<accession>A0A3Q7JD01</accession>
<protein>
    <submittedName>
        <fullName evidence="1">Uncharacterized protein</fullName>
    </submittedName>
</protein>
<dbReference type="InParanoid" id="A0A3Q7JD01"/>
<organism evidence="1">
    <name type="scientific">Solanum lycopersicum</name>
    <name type="common">Tomato</name>
    <name type="synonym">Lycopersicon esculentum</name>
    <dbReference type="NCBI Taxonomy" id="4081"/>
    <lineage>
        <taxon>Eukaryota</taxon>
        <taxon>Viridiplantae</taxon>
        <taxon>Streptophyta</taxon>
        <taxon>Embryophyta</taxon>
        <taxon>Tracheophyta</taxon>
        <taxon>Spermatophyta</taxon>
        <taxon>Magnoliopsida</taxon>
        <taxon>eudicotyledons</taxon>
        <taxon>Gunneridae</taxon>
        <taxon>Pentapetalae</taxon>
        <taxon>asterids</taxon>
        <taxon>lamiids</taxon>
        <taxon>Solanales</taxon>
        <taxon>Solanaceae</taxon>
        <taxon>Solanoideae</taxon>
        <taxon>Solaneae</taxon>
        <taxon>Solanum</taxon>
        <taxon>Solanum subgen. Lycopersicon</taxon>
    </lineage>
</organism>
<reference evidence="1" key="1">
    <citation type="journal article" date="2012" name="Nature">
        <title>The tomato genome sequence provides insights into fleshy fruit evolution.</title>
        <authorList>
            <consortium name="Tomato Genome Consortium"/>
        </authorList>
    </citation>
    <scope>NUCLEOTIDE SEQUENCE [LARGE SCALE GENOMIC DNA]</scope>
    <source>
        <strain evidence="1">cv. Heinz 1706</strain>
    </source>
</reference>
<reference evidence="1" key="2">
    <citation type="submission" date="2019-01" db="UniProtKB">
        <authorList>
            <consortium name="EnsemblPlants"/>
        </authorList>
    </citation>
    <scope>IDENTIFICATION</scope>
    <source>
        <strain evidence="1">cv. Heinz 1706</strain>
    </source>
</reference>
<dbReference type="AlphaFoldDB" id="A0A3Q7JD01"/>